<evidence type="ECO:0000313" key="1">
    <source>
        <dbReference type="EMBL" id="GEM02558.1"/>
    </source>
</evidence>
<dbReference type="Proteomes" id="UP000242243">
    <property type="component" value="Unassembled WGS sequence"/>
</dbReference>
<dbReference type="EMBL" id="FOXC01000043">
    <property type="protein sequence ID" value="SFP69276.1"/>
    <property type="molecule type" value="Genomic_DNA"/>
</dbReference>
<dbReference type="Proteomes" id="UP000321547">
    <property type="component" value="Unassembled WGS sequence"/>
</dbReference>
<evidence type="ECO:0000313" key="3">
    <source>
        <dbReference type="Proteomes" id="UP000242243"/>
    </source>
</evidence>
<keyword evidence="4" id="KW-1185">Reference proteome</keyword>
<evidence type="ECO:0000313" key="4">
    <source>
        <dbReference type="Proteomes" id="UP000321547"/>
    </source>
</evidence>
<organism evidence="2 3">
    <name type="scientific">Halolactibacillus halophilus</name>
    <dbReference type="NCBI Taxonomy" id="306540"/>
    <lineage>
        <taxon>Bacteria</taxon>
        <taxon>Bacillati</taxon>
        <taxon>Bacillota</taxon>
        <taxon>Bacilli</taxon>
        <taxon>Bacillales</taxon>
        <taxon>Bacillaceae</taxon>
        <taxon>Halolactibacillus</taxon>
    </lineage>
</organism>
<sequence>MHIKIDFFQNNFIQAIGAGVYEVSIQKDNKSSVLYIGESVFVLVRCASHLYELKKNPEYFGFTHETITDPSITLRFRLLKQLDNKGERKKEELNLIKKIQPLSQRGVNDYQKKIEEKVSALTRFLTEKN</sequence>
<dbReference type="RefSeq" id="WP_089833580.1">
    <property type="nucleotide sequence ID" value="NZ_BJWI01000044.1"/>
</dbReference>
<evidence type="ECO:0000313" key="2">
    <source>
        <dbReference type="EMBL" id="SFP69276.1"/>
    </source>
</evidence>
<name>A0A1I5SG15_9BACI</name>
<protein>
    <recommendedName>
        <fullName evidence="5">GIY-YIG catalytic domain-containing protein</fullName>
    </recommendedName>
</protein>
<dbReference type="EMBL" id="BJWI01000044">
    <property type="protein sequence ID" value="GEM02558.1"/>
    <property type="molecule type" value="Genomic_DNA"/>
</dbReference>
<proteinExistence type="predicted"/>
<dbReference type="AlphaFoldDB" id="A0A1I5SG15"/>
<accession>A0A1I5SG15</accession>
<gene>
    <name evidence="1" type="ORF">HHA03_20900</name>
    <name evidence="2" type="ORF">SAMN05421839_14315</name>
</gene>
<reference evidence="1 4" key="2">
    <citation type="submission" date="2019-07" db="EMBL/GenBank/DDBJ databases">
        <title>Whole genome shotgun sequence of Halolactibacillus halophilus NBRC 100868.</title>
        <authorList>
            <person name="Hosoyama A."/>
            <person name="Uohara A."/>
            <person name="Ohji S."/>
            <person name="Ichikawa N."/>
        </authorList>
    </citation>
    <scope>NUCLEOTIDE SEQUENCE [LARGE SCALE GENOMIC DNA]</scope>
    <source>
        <strain evidence="1 4">NBRC 100868</strain>
    </source>
</reference>
<evidence type="ECO:0008006" key="5">
    <source>
        <dbReference type="Google" id="ProtNLM"/>
    </source>
</evidence>
<dbReference type="OrthoDB" id="2051670at2"/>
<reference evidence="2 3" key="1">
    <citation type="submission" date="2016-10" db="EMBL/GenBank/DDBJ databases">
        <authorList>
            <person name="de Groot N.N."/>
        </authorList>
    </citation>
    <scope>NUCLEOTIDE SEQUENCE [LARGE SCALE GENOMIC DNA]</scope>
    <source>
        <strain evidence="2 3">DSM 17073</strain>
    </source>
</reference>